<feature type="transmembrane region" description="Helical" evidence="5">
    <location>
        <begin position="264"/>
        <end position="290"/>
    </location>
</feature>
<feature type="domain" description="ABC-2 type transporter transmembrane" evidence="6">
    <location>
        <begin position="19"/>
        <end position="408"/>
    </location>
</feature>
<evidence type="ECO:0000256" key="1">
    <source>
        <dbReference type="ARBA" id="ARBA00004141"/>
    </source>
</evidence>
<dbReference type="GO" id="GO:0016020">
    <property type="term" value="C:membrane"/>
    <property type="evidence" value="ECO:0007669"/>
    <property type="project" value="UniProtKB-SubCell"/>
</dbReference>
<organism evidence="7 8">
    <name type="scientific">Oceanobacillus sojae</name>
    <dbReference type="NCBI Taxonomy" id="582851"/>
    <lineage>
        <taxon>Bacteria</taxon>
        <taxon>Bacillati</taxon>
        <taxon>Bacillota</taxon>
        <taxon>Bacilli</taxon>
        <taxon>Bacillales</taxon>
        <taxon>Bacillaceae</taxon>
        <taxon>Oceanobacillus</taxon>
    </lineage>
</organism>
<dbReference type="InterPro" id="IPR013525">
    <property type="entry name" value="ABC2_TM"/>
</dbReference>
<reference evidence="7 8" key="1">
    <citation type="submission" date="2019-07" db="EMBL/GenBank/DDBJ databases">
        <title>Whole genome shotgun sequence of Oceanobacillus sojae NBRC 105379.</title>
        <authorList>
            <person name="Hosoyama A."/>
            <person name="Uohara A."/>
            <person name="Ohji S."/>
            <person name="Ichikawa N."/>
        </authorList>
    </citation>
    <scope>NUCLEOTIDE SEQUENCE [LARGE SCALE GENOMIC DNA]</scope>
    <source>
        <strain evidence="7 8">NBRC 105379</strain>
    </source>
</reference>
<accession>A0A511ZE54</accession>
<keyword evidence="8" id="KW-1185">Reference proteome</keyword>
<evidence type="ECO:0000256" key="5">
    <source>
        <dbReference type="SAM" id="Phobius"/>
    </source>
</evidence>
<dbReference type="InterPro" id="IPR052902">
    <property type="entry name" value="ABC-2_transporter"/>
</dbReference>
<dbReference type="EMBL" id="BJYM01000002">
    <property type="protein sequence ID" value="GEN85736.1"/>
    <property type="molecule type" value="Genomic_DNA"/>
</dbReference>
<comment type="caution">
    <text evidence="7">The sequence shown here is derived from an EMBL/GenBank/DDBJ whole genome shotgun (WGS) entry which is preliminary data.</text>
</comment>
<evidence type="ECO:0000313" key="8">
    <source>
        <dbReference type="Proteomes" id="UP000321558"/>
    </source>
</evidence>
<feature type="transmembrane region" description="Helical" evidence="5">
    <location>
        <begin position="222"/>
        <end position="243"/>
    </location>
</feature>
<feature type="transmembrane region" description="Helical" evidence="5">
    <location>
        <begin position="332"/>
        <end position="354"/>
    </location>
</feature>
<dbReference type="STRING" id="582851.GCA_900162665_02706"/>
<sequence length="418" mass="46774">MLFQLIKKQLLLLWRNPVQIFLLLGLPIILILILSIALAGFMESGSPKLELKVAWLEHEDESKQIERFINEMDALGVPAETFGNSEDMQMITMLREDIFQGEDLQEMIELNVIHKDEKADVLADDSYSGLIEVPENFTYDMLQSISEQGGERPEITLHVNQEDGIYSSVLSQILEQFDENLTTQTFLQQNGLDVDMEEMQAAASVGEQTQIDQMEPISSRDYYTIAMAVFTGLYVASTIGFFATRERQDQVFDRIIVGDMSRWLYFLSILISGTIIAFIQLLFLFCFSYFVFQVSFNDILTFLITTISYAIAVGGITVLLTAISYRFKSDAIIGFFSGVVTSILAFIGGSFFPIGELSETIARLGNLTPNGSGLSAYIQILRGSGLEDVANYLIYMISFGVVTIIVAAMSFPKRGSTR</sequence>
<protein>
    <recommendedName>
        <fullName evidence="6">ABC-2 type transporter transmembrane domain-containing protein</fullName>
    </recommendedName>
</protein>
<comment type="subcellular location">
    <subcellularLocation>
        <location evidence="1">Membrane</location>
        <topology evidence="1">Multi-pass membrane protein</topology>
    </subcellularLocation>
</comment>
<keyword evidence="3 5" id="KW-1133">Transmembrane helix</keyword>
<dbReference type="Pfam" id="PF12698">
    <property type="entry name" value="ABC2_membrane_3"/>
    <property type="match status" value="1"/>
</dbReference>
<dbReference type="OrthoDB" id="3078158at2"/>
<dbReference type="Proteomes" id="UP000321558">
    <property type="component" value="Unassembled WGS sequence"/>
</dbReference>
<gene>
    <name evidence="7" type="ORF">OSO01_04750</name>
</gene>
<dbReference type="RefSeq" id="WP_147208251.1">
    <property type="nucleotide sequence ID" value="NZ_BJYM01000002.1"/>
</dbReference>
<dbReference type="AlphaFoldDB" id="A0A511ZE54"/>
<evidence type="ECO:0000259" key="6">
    <source>
        <dbReference type="Pfam" id="PF12698"/>
    </source>
</evidence>
<evidence type="ECO:0000313" key="7">
    <source>
        <dbReference type="EMBL" id="GEN85736.1"/>
    </source>
</evidence>
<evidence type="ECO:0000256" key="4">
    <source>
        <dbReference type="ARBA" id="ARBA00023136"/>
    </source>
</evidence>
<keyword evidence="2 5" id="KW-0812">Transmembrane</keyword>
<evidence type="ECO:0000256" key="3">
    <source>
        <dbReference type="ARBA" id="ARBA00022989"/>
    </source>
</evidence>
<keyword evidence="4 5" id="KW-0472">Membrane</keyword>
<feature type="transmembrane region" description="Helical" evidence="5">
    <location>
        <begin position="392"/>
        <end position="411"/>
    </location>
</feature>
<feature type="transmembrane region" description="Helical" evidence="5">
    <location>
        <begin position="302"/>
        <end position="325"/>
    </location>
</feature>
<dbReference type="PANTHER" id="PTHR43027:SF1">
    <property type="entry name" value="DOXORUBICIN RESISTANCE ABC TRANSPORTER PERMEASE PROTEIN DRRC-RELATED"/>
    <property type="match status" value="1"/>
</dbReference>
<name>A0A511ZE54_9BACI</name>
<feature type="transmembrane region" description="Helical" evidence="5">
    <location>
        <begin position="20"/>
        <end position="42"/>
    </location>
</feature>
<proteinExistence type="predicted"/>
<dbReference type="PANTHER" id="PTHR43027">
    <property type="entry name" value="DOXORUBICIN RESISTANCE ABC TRANSPORTER PERMEASE PROTEIN DRRC-RELATED"/>
    <property type="match status" value="1"/>
</dbReference>
<evidence type="ECO:0000256" key="2">
    <source>
        <dbReference type="ARBA" id="ARBA00022692"/>
    </source>
</evidence>
<dbReference type="GO" id="GO:0140359">
    <property type="term" value="F:ABC-type transporter activity"/>
    <property type="evidence" value="ECO:0007669"/>
    <property type="project" value="InterPro"/>
</dbReference>